<keyword evidence="2" id="KW-1185">Reference proteome</keyword>
<comment type="caution">
    <text evidence="1">The sequence shown here is derived from an EMBL/GenBank/DDBJ whole genome shotgun (WGS) entry which is preliminary data.</text>
</comment>
<dbReference type="RefSeq" id="WP_378035085.1">
    <property type="nucleotide sequence ID" value="NZ_JBHSIV010000005.1"/>
</dbReference>
<protein>
    <submittedName>
        <fullName evidence="1">SAM-dependent methyltransferase</fullName>
    </submittedName>
</protein>
<dbReference type="Proteomes" id="UP001595947">
    <property type="component" value="Unassembled WGS sequence"/>
</dbReference>
<name>A0ABV9YHB3_9PSEU</name>
<accession>A0ABV9YHB3</accession>
<sequence>MDDLTGAGSLPVEHFDRLWADEDDPWGLEGSWYEDRKRSLVMAALPDERLGRAWEPGCAGGALSVLLAPRCDELVCTDLAETGLERARRRLAGEDHVRVERAAVPGEYPAGPFDLVVVSELAYYFGDADRAALWAAVLDVLAPGGTLLAVHWVREAPEYPVTGDVVHDELAGIAGLERLVEHREGDFRLDVYSRVPPAARSVAFRVGLR</sequence>
<dbReference type="EMBL" id="JBHSIV010000005">
    <property type="protein sequence ID" value="MFC5061729.1"/>
    <property type="molecule type" value="Genomic_DNA"/>
</dbReference>
<dbReference type="Pfam" id="PF05401">
    <property type="entry name" value="NodS"/>
    <property type="match status" value="1"/>
</dbReference>
<dbReference type="GO" id="GO:0032259">
    <property type="term" value="P:methylation"/>
    <property type="evidence" value="ECO:0007669"/>
    <property type="project" value="UniProtKB-KW"/>
</dbReference>
<keyword evidence="1" id="KW-0808">Transferase</keyword>
<gene>
    <name evidence="1" type="ORF">ACFPBZ_05900</name>
</gene>
<dbReference type="InterPro" id="IPR008715">
    <property type="entry name" value="SAM-MeTfrase_NodS-like"/>
</dbReference>
<dbReference type="InterPro" id="IPR029063">
    <property type="entry name" value="SAM-dependent_MTases_sf"/>
</dbReference>
<dbReference type="Gene3D" id="3.40.50.150">
    <property type="entry name" value="Vaccinia Virus protein VP39"/>
    <property type="match status" value="1"/>
</dbReference>
<dbReference type="GO" id="GO:0008168">
    <property type="term" value="F:methyltransferase activity"/>
    <property type="evidence" value="ECO:0007669"/>
    <property type="project" value="UniProtKB-KW"/>
</dbReference>
<reference evidence="2" key="1">
    <citation type="journal article" date="2019" name="Int. J. Syst. Evol. Microbiol.">
        <title>The Global Catalogue of Microorganisms (GCM) 10K type strain sequencing project: providing services to taxonomists for standard genome sequencing and annotation.</title>
        <authorList>
            <consortium name="The Broad Institute Genomics Platform"/>
            <consortium name="The Broad Institute Genome Sequencing Center for Infectious Disease"/>
            <person name="Wu L."/>
            <person name="Ma J."/>
        </authorList>
    </citation>
    <scope>NUCLEOTIDE SEQUENCE [LARGE SCALE GENOMIC DNA]</scope>
    <source>
        <strain evidence="2">CGMCC 4.7093</strain>
    </source>
</reference>
<evidence type="ECO:0000313" key="1">
    <source>
        <dbReference type="EMBL" id="MFC5061729.1"/>
    </source>
</evidence>
<proteinExistence type="predicted"/>
<dbReference type="SUPFAM" id="SSF53335">
    <property type="entry name" value="S-adenosyl-L-methionine-dependent methyltransferases"/>
    <property type="match status" value="1"/>
</dbReference>
<evidence type="ECO:0000313" key="2">
    <source>
        <dbReference type="Proteomes" id="UP001595947"/>
    </source>
</evidence>
<dbReference type="CDD" id="cd02440">
    <property type="entry name" value="AdoMet_MTases"/>
    <property type="match status" value="1"/>
</dbReference>
<organism evidence="1 2">
    <name type="scientific">Actinomycetospora atypica</name>
    <dbReference type="NCBI Taxonomy" id="1290095"/>
    <lineage>
        <taxon>Bacteria</taxon>
        <taxon>Bacillati</taxon>
        <taxon>Actinomycetota</taxon>
        <taxon>Actinomycetes</taxon>
        <taxon>Pseudonocardiales</taxon>
        <taxon>Pseudonocardiaceae</taxon>
        <taxon>Actinomycetospora</taxon>
    </lineage>
</organism>
<keyword evidence="1" id="KW-0489">Methyltransferase</keyword>